<gene>
    <name evidence="2" type="ORF">CONPUDRAFT_57081</name>
</gene>
<organism evidence="2 3">
    <name type="scientific">Coniophora puteana (strain RWD-64-598)</name>
    <name type="common">Brown rot fungus</name>
    <dbReference type="NCBI Taxonomy" id="741705"/>
    <lineage>
        <taxon>Eukaryota</taxon>
        <taxon>Fungi</taxon>
        <taxon>Dikarya</taxon>
        <taxon>Basidiomycota</taxon>
        <taxon>Agaricomycotina</taxon>
        <taxon>Agaricomycetes</taxon>
        <taxon>Agaricomycetidae</taxon>
        <taxon>Boletales</taxon>
        <taxon>Coniophorineae</taxon>
        <taxon>Coniophoraceae</taxon>
        <taxon>Coniophora</taxon>
    </lineage>
</organism>
<proteinExistence type="predicted"/>
<comment type="caution">
    <text evidence="2">The sequence shown here is derived from an EMBL/GenBank/DDBJ whole genome shotgun (WGS) entry which is preliminary data.</text>
</comment>
<feature type="domain" description="Serine aminopeptidase S33" evidence="1">
    <location>
        <begin position="13"/>
        <end position="209"/>
    </location>
</feature>
<dbReference type="AlphaFoldDB" id="A0A5M3MMM2"/>
<evidence type="ECO:0000259" key="1">
    <source>
        <dbReference type="Pfam" id="PF12146"/>
    </source>
</evidence>
<dbReference type="GeneID" id="19207851"/>
<dbReference type="InterPro" id="IPR051044">
    <property type="entry name" value="MAG_DAG_Lipase"/>
</dbReference>
<evidence type="ECO:0000313" key="2">
    <source>
        <dbReference type="EMBL" id="EIW80286.1"/>
    </source>
</evidence>
<dbReference type="OrthoDB" id="10249433at2759"/>
<reference evidence="3" key="1">
    <citation type="journal article" date="2012" name="Science">
        <title>The Paleozoic origin of enzymatic lignin decomposition reconstructed from 31 fungal genomes.</title>
        <authorList>
            <person name="Floudas D."/>
            <person name="Binder M."/>
            <person name="Riley R."/>
            <person name="Barry K."/>
            <person name="Blanchette R.A."/>
            <person name="Henrissat B."/>
            <person name="Martinez A.T."/>
            <person name="Otillar R."/>
            <person name="Spatafora J.W."/>
            <person name="Yadav J.S."/>
            <person name="Aerts A."/>
            <person name="Benoit I."/>
            <person name="Boyd A."/>
            <person name="Carlson A."/>
            <person name="Copeland A."/>
            <person name="Coutinho P.M."/>
            <person name="de Vries R.P."/>
            <person name="Ferreira P."/>
            <person name="Findley K."/>
            <person name="Foster B."/>
            <person name="Gaskell J."/>
            <person name="Glotzer D."/>
            <person name="Gorecki P."/>
            <person name="Heitman J."/>
            <person name="Hesse C."/>
            <person name="Hori C."/>
            <person name="Igarashi K."/>
            <person name="Jurgens J.A."/>
            <person name="Kallen N."/>
            <person name="Kersten P."/>
            <person name="Kohler A."/>
            <person name="Kuees U."/>
            <person name="Kumar T.K.A."/>
            <person name="Kuo A."/>
            <person name="LaButti K."/>
            <person name="Larrondo L.F."/>
            <person name="Lindquist E."/>
            <person name="Ling A."/>
            <person name="Lombard V."/>
            <person name="Lucas S."/>
            <person name="Lundell T."/>
            <person name="Martin R."/>
            <person name="McLaughlin D.J."/>
            <person name="Morgenstern I."/>
            <person name="Morin E."/>
            <person name="Murat C."/>
            <person name="Nagy L.G."/>
            <person name="Nolan M."/>
            <person name="Ohm R.A."/>
            <person name="Patyshakuliyeva A."/>
            <person name="Rokas A."/>
            <person name="Ruiz-Duenas F.J."/>
            <person name="Sabat G."/>
            <person name="Salamov A."/>
            <person name="Samejima M."/>
            <person name="Schmutz J."/>
            <person name="Slot J.C."/>
            <person name="St John F."/>
            <person name="Stenlid J."/>
            <person name="Sun H."/>
            <person name="Sun S."/>
            <person name="Syed K."/>
            <person name="Tsang A."/>
            <person name="Wiebenga A."/>
            <person name="Young D."/>
            <person name="Pisabarro A."/>
            <person name="Eastwood D.C."/>
            <person name="Martin F."/>
            <person name="Cullen D."/>
            <person name="Grigoriev I.V."/>
            <person name="Hibbett D.S."/>
        </authorList>
    </citation>
    <scope>NUCLEOTIDE SEQUENCE [LARGE SCALE GENOMIC DNA]</scope>
    <source>
        <strain evidence="3">RWD-64-598 SS2</strain>
    </source>
</reference>
<protein>
    <submittedName>
        <fullName evidence="2">Alpha beta-hydrolase</fullName>
    </submittedName>
</protein>
<dbReference type="InterPro" id="IPR022742">
    <property type="entry name" value="Hydrolase_4"/>
</dbReference>
<dbReference type="EMBL" id="JH711579">
    <property type="protein sequence ID" value="EIW80286.1"/>
    <property type="molecule type" value="Genomic_DNA"/>
</dbReference>
<dbReference type="KEGG" id="cput:CONPUDRAFT_57081"/>
<dbReference type="SUPFAM" id="SSF53474">
    <property type="entry name" value="alpha/beta-Hydrolases"/>
    <property type="match status" value="1"/>
</dbReference>
<sequence length="237" mass="26321">MYKRSKDSAYGKTSWREQMEDVEWAVRHTREVFKQGDVPVFLYGQSMGGGLALALATRPSAPPAQEAVGLLSGVIASSPLVTQTKPASKVARWIGGRASMFSPNMNIPAEINPEHLSRDPEVGKATLKDPLIKQIGSIRGISDMLDGGEQLLAKDYERWPPGLPLLVVHGTEDQVTSPRASEEFFNKVPAEDKTYIPFEGAYHEVHNEIQNTREQLVEACISWVERHLEQKPVESML</sequence>
<keyword evidence="2" id="KW-0378">Hydrolase</keyword>
<dbReference type="RefSeq" id="XP_007769019.1">
    <property type="nucleotide sequence ID" value="XM_007770829.1"/>
</dbReference>
<dbReference type="InterPro" id="IPR029058">
    <property type="entry name" value="AB_hydrolase_fold"/>
</dbReference>
<dbReference type="PANTHER" id="PTHR11614">
    <property type="entry name" value="PHOSPHOLIPASE-RELATED"/>
    <property type="match status" value="1"/>
</dbReference>
<dbReference type="Proteomes" id="UP000053558">
    <property type="component" value="Unassembled WGS sequence"/>
</dbReference>
<dbReference type="OMA" id="DECTSWI"/>
<dbReference type="Pfam" id="PF12146">
    <property type="entry name" value="Hydrolase_4"/>
    <property type="match status" value="1"/>
</dbReference>
<accession>A0A5M3MMM2</accession>
<dbReference type="GO" id="GO:0016787">
    <property type="term" value="F:hydrolase activity"/>
    <property type="evidence" value="ECO:0007669"/>
    <property type="project" value="UniProtKB-KW"/>
</dbReference>
<keyword evidence="3" id="KW-1185">Reference proteome</keyword>
<dbReference type="Gene3D" id="3.40.50.1820">
    <property type="entry name" value="alpha/beta hydrolase"/>
    <property type="match status" value="1"/>
</dbReference>
<name>A0A5M3MMM2_CONPW</name>
<evidence type="ECO:0000313" key="3">
    <source>
        <dbReference type="Proteomes" id="UP000053558"/>
    </source>
</evidence>